<keyword evidence="2" id="KW-1185">Reference proteome</keyword>
<proteinExistence type="predicted"/>
<reference evidence="1" key="1">
    <citation type="submission" date="2019-04" db="EMBL/GenBank/DDBJ databases">
        <title>Microbes associate with the intestines of laboratory mice.</title>
        <authorList>
            <person name="Navarre W."/>
            <person name="Wong E."/>
            <person name="Huang K."/>
            <person name="Tropini C."/>
            <person name="Ng K."/>
            <person name="Yu B."/>
        </authorList>
    </citation>
    <scope>NUCLEOTIDE SEQUENCE</scope>
    <source>
        <strain evidence="1">NM72_1-8</strain>
    </source>
</reference>
<comment type="caution">
    <text evidence="1">The sequence shown here is derived from an EMBL/GenBank/DDBJ whole genome shotgun (WGS) entry which is preliminary data.</text>
</comment>
<protein>
    <submittedName>
        <fullName evidence="1">Uncharacterized protein</fullName>
    </submittedName>
</protein>
<sequence length="899" mass="97729">MVKKRILAMVSALAVLCSSVIPGAGAETAEAASGAEGTTYYVSTLHGKDRNDGKSQDTPFYSLQKINKLELKPGDKVLLECGSRFMDGYLHLFGQSGSQEAPIVIDKYGEGAAPIIDTNGQGIWFQNYGYRLDNPNHKFQGYVSSSILLYDTEYIEINNLEIINRAPVIDTAYNAVDVMNRTGVAAVAQDKGTVDHIYLNGLNIHDVMGNVYDKHMNNGGIYFTVFQPHGEKKTTTTLNGAVKADTIEEAASGISRYDDVKIENCTVENTNRWGIAVGYSAYWDVFPDKVKAISDEDIRKYGSTNVVIRNNYVKDSGGDAITLMYCDRPLVEYNVSDGAARQINNTDYSQIKVPNANFGRVAAAIWPWKCKNALFQYNEAFDTRNGDAGNDDAQAWDADSGDGTLYQYNYSHNNTGGCVMFCLADAYQNTFRYNISQNDLKGAMDIAGNPDAHVYNNTFYMKEGVPFIRQRNNGGYMVAENNIIYYSGEEPMADTWRKNGKIGLTFSNNLYYNYASKPVSDEQAIEVAKGTQVLKQPGSGPTYAVKAARLHSDPTVRSAFEGYKLVENSPALGKGKIITDNNGKEPCTVDFFGNEITASETPDIGAHKYQAEAEEVVTPAAPQAPEISEAGETEVTITFPVVWDVVGISGYKIMDGDTVLLDITEPEKMMDEAGKNILVKLTNLEPGKKYSLSVSAYDMNGEMSAPTEINFTTVSKKEPVNPEPPVVNPPEVKPPTEKPPVVSPPAQNPSVKLDRASAVIYTKGSKTVTLRAIVAGVSGSVVWTSSSPKTATVSNGVVTAKKPGKAVITAAVGNYKASCTVTVKKPALKLKKKSVTVKKGRKLKLKVTAVPKGKVTYKSSSKKIASVTKKGVVKGIKKGRCKITIKCNGVKKVIKVKVK</sequence>
<evidence type="ECO:0000313" key="1">
    <source>
        <dbReference type="EMBL" id="TGX99231.1"/>
    </source>
</evidence>
<dbReference type="Proteomes" id="UP000307720">
    <property type="component" value="Unassembled WGS sequence"/>
</dbReference>
<name>A0AC61R068_9FIRM</name>
<organism evidence="1 2">
    <name type="scientific">Hominisplanchenecus murintestinalis</name>
    <dbReference type="NCBI Taxonomy" id="2941517"/>
    <lineage>
        <taxon>Bacteria</taxon>
        <taxon>Bacillati</taxon>
        <taxon>Bacillota</taxon>
        <taxon>Clostridia</taxon>
        <taxon>Lachnospirales</taxon>
        <taxon>Lachnospiraceae</taxon>
        <taxon>Hominisplanchenecus</taxon>
    </lineage>
</organism>
<dbReference type="EMBL" id="SRZB01000009">
    <property type="protein sequence ID" value="TGX99231.1"/>
    <property type="molecule type" value="Genomic_DNA"/>
</dbReference>
<evidence type="ECO:0000313" key="2">
    <source>
        <dbReference type="Proteomes" id="UP000307720"/>
    </source>
</evidence>
<gene>
    <name evidence="1" type="ORF">E5357_06380</name>
</gene>
<accession>A0AC61R068</accession>